<dbReference type="CDD" id="cd08503">
    <property type="entry name" value="PBP2_NikA_DppA_OppA_like_17"/>
    <property type="match status" value="1"/>
</dbReference>
<feature type="transmembrane region" description="Helical" evidence="1">
    <location>
        <begin position="81"/>
        <end position="103"/>
    </location>
</feature>
<organism evidence="3">
    <name type="scientific">marine metagenome</name>
    <dbReference type="NCBI Taxonomy" id="408172"/>
    <lineage>
        <taxon>unclassified sequences</taxon>
        <taxon>metagenomes</taxon>
        <taxon>ecological metagenomes</taxon>
    </lineage>
</organism>
<dbReference type="PIRSF" id="PIRSF002741">
    <property type="entry name" value="MppA"/>
    <property type="match status" value="1"/>
</dbReference>
<dbReference type="GO" id="GO:0015833">
    <property type="term" value="P:peptide transport"/>
    <property type="evidence" value="ECO:0007669"/>
    <property type="project" value="TreeGrafter"/>
</dbReference>
<dbReference type="AlphaFoldDB" id="A0A381T2M4"/>
<dbReference type="InterPro" id="IPR039424">
    <property type="entry name" value="SBP_5"/>
</dbReference>
<sequence>VFYDIGVVVVLSSIVDDGFFKGVQFEVQNSIYFIFVFCLTIYYLKRRVHMSKETINGLPLHPAISMYKEEVLDNKLTRREFLARATALGATSVAAYSMLGLVAPSAAMAATPKQGGTVKIQMHVLGLKEPRTYDWNELSNFSRGWLEYLVQYNPDGTFEGRLLESWSANADATQYILNVRKGVRWNNGGYFTAHDVARNIEGWCDKGVDGNSMAARMNSLIDPDTGKASAGAIVVLDRDTVQLNLNAADIAIIPGMAEYTSAITPASYSLETMLSNPVGTGPYLPDGHEVGVKAALVRNTSHSWWDDSAYADRIEFIDYGTEQSASVAGAESDEIDMVYESTGDYIDILDGVSGWQRSSAVTASTIVIRCNQEAEVYKDKNVRRALAMCVNNSDVLELGYDGRGTPAENHHVCPIHPEYAELPAQVVDRDKALAMMSAAGLGDYEHELISIDDDWRRNTTDAVAAQIRKSGIKVKRTILPGSTFWNDWVKYPFSSTNWNMRPLGVQVLALAYRSGEAWNEAAFNNAEFDETLAKALSVANADERRVLMKRLEQIMQDEGVVIQPYWRSLYRHHKEGLLGAAMDPVFQIHPHLLAWS</sequence>
<dbReference type="SUPFAM" id="SSF53850">
    <property type="entry name" value="Periplasmic binding protein-like II"/>
    <property type="match status" value="1"/>
</dbReference>
<dbReference type="Gene3D" id="3.40.190.10">
    <property type="entry name" value="Periplasmic binding protein-like II"/>
    <property type="match status" value="1"/>
</dbReference>
<evidence type="ECO:0000256" key="1">
    <source>
        <dbReference type="SAM" id="Phobius"/>
    </source>
</evidence>
<accession>A0A381T2M4</accession>
<protein>
    <recommendedName>
        <fullName evidence="2">Solute-binding protein family 5 domain-containing protein</fullName>
    </recommendedName>
</protein>
<name>A0A381T2M4_9ZZZZ</name>
<keyword evidence="1" id="KW-0812">Transmembrane</keyword>
<dbReference type="InterPro" id="IPR030678">
    <property type="entry name" value="Peptide/Ni-bd"/>
</dbReference>
<dbReference type="GO" id="GO:0042597">
    <property type="term" value="C:periplasmic space"/>
    <property type="evidence" value="ECO:0007669"/>
    <property type="project" value="UniProtKB-ARBA"/>
</dbReference>
<keyword evidence="1" id="KW-0472">Membrane</keyword>
<dbReference type="Gene3D" id="3.10.105.10">
    <property type="entry name" value="Dipeptide-binding Protein, Domain 3"/>
    <property type="match status" value="1"/>
</dbReference>
<feature type="transmembrane region" description="Helical" evidence="1">
    <location>
        <begin position="27"/>
        <end position="44"/>
    </location>
</feature>
<reference evidence="3" key="1">
    <citation type="submission" date="2018-05" db="EMBL/GenBank/DDBJ databases">
        <authorList>
            <person name="Lanie J.A."/>
            <person name="Ng W.-L."/>
            <person name="Kazmierczak K.M."/>
            <person name="Andrzejewski T.M."/>
            <person name="Davidsen T.M."/>
            <person name="Wayne K.J."/>
            <person name="Tettelin H."/>
            <person name="Glass J.I."/>
            <person name="Rusch D."/>
            <person name="Podicherti R."/>
            <person name="Tsui H.-C.T."/>
            <person name="Winkler M.E."/>
        </authorList>
    </citation>
    <scope>NUCLEOTIDE SEQUENCE</scope>
</reference>
<dbReference type="PANTHER" id="PTHR30290">
    <property type="entry name" value="PERIPLASMIC BINDING COMPONENT OF ABC TRANSPORTER"/>
    <property type="match status" value="1"/>
</dbReference>
<feature type="non-terminal residue" evidence="3">
    <location>
        <position position="1"/>
    </location>
</feature>
<dbReference type="EMBL" id="UINC01003933">
    <property type="protein sequence ID" value="SVA10460.1"/>
    <property type="molecule type" value="Genomic_DNA"/>
</dbReference>
<dbReference type="InterPro" id="IPR000914">
    <property type="entry name" value="SBP_5_dom"/>
</dbReference>
<proteinExistence type="predicted"/>
<dbReference type="GO" id="GO:0043190">
    <property type="term" value="C:ATP-binding cassette (ABC) transporter complex"/>
    <property type="evidence" value="ECO:0007669"/>
    <property type="project" value="InterPro"/>
</dbReference>
<evidence type="ECO:0000259" key="2">
    <source>
        <dbReference type="Pfam" id="PF00496"/>
    </source>
</evidence>
<evidence type="ECO:0000313" key="3">
    <source>
        <dbReference type="EMBL" id="SVA10460.1"/>
    </source>
</evidence>
<dbReference type="GO" id="GO:1904680">
    <property type="term" value="F:peptide transmembrane transporter activity"/>
    <property type="evidence" value="ECO:0007669"/>
    <property type="project" value="TreeGrafter"/>
</dbReference>
<dbReference type="Pfam" id="PF00496">
    <property type="entry name" value="SBP_bac_5"/>
    <property type="match status" value="1"/>
</dbReference>
<feature type="domain" description="Solute-binding protein family 5" evidence="2">
    <location>
        <begin position="158"/>
        <end position="501"/>
    </location>
</feature>
<gene>
    <name evidence="3" type="ORF">METZ01_LOCUS63314</name>
</gene>
<keyword evidence="1" id="KW-1133">Transmembrane helix</keyword>